<evidence type="ECO:0000256" key="3">
    <source>
        <dbReference type="ARBA" id="ARBA00022679"/>
    </source>
</evidence>
<dbReference type="PRINTS" id="PR00320">
    <property type="entry name" value="GPROTEINBRPT"/>
</dbReference>
<dbReference type="PROSITE" id="PS50082">
    <property type="entry name" value="WD_REPEATS_2"/>
    <property type="match status" value="2"/>
</dbReference>
<dbReference type="Gene3D" id="2.130.10.10">
    <property type="entry name" value="YVTN repeat-like/Quinoprotein amine dehydrogenase"/>
    <property type="match status" value="1"/>
</dbReference>
<keyword evidence="12" id="KW-0418">Kinase</keyword>
<dbReference type="Gene3D" id="1.10.510.10">
    <property type="entry name" value="Transferase(Phosphotransferase) domain 1"/>
    <property type="match status" value="1"/>
</dbReference>
<dbReference type="SMART" id="SM00220">
    <property type="entry name" value="S_TKc"/>
    <property type="match status" value="1"/>
</dbReference>
<feature type="compositionally biased region" description="Polar residues" evidence="10">
    <location>
        <begin position="435"/>
        <end position="450"/>
    </location>
</feature>
<dbReference type="STRING" id="56857.A0A200Q7G7"/>
<dbReference type="GO" id="GO:0005634">
    <property type="term" value="C:nucleus"/>
    <property type="evidence" value="ECO:0007669"/>
    <property type="project" value="UniProtKB-SubCell"/>
</dbReference>
<evidence type="ECO:0000256" key="7">
    <source>
        <dbReference type="ARBA" id="ARBA00023242"/>
    </source>
</evidence>
<proteinExistence type="predicted"/>
<sequence>MEERGEKVTDSAEGEHLRKIENDPSLKPRGVFGPGSTWSESLPQVFTDTLEGNGVNRRVTSIAASEPPCTSPYSMSDAGVMVEELILKKYKNSHLPVVGSSNDMEGTQIRQRSWQYLYHLAGGPRNGRSHGVSMSKDKEPVTLSGVEDVRNGFWVQKPQLFRQSNQDQAEVTEHLMISESNTASNNKLTPRGTPAKFLPASGFSQIFARNSLKEKGVLNRHPEPHHGYDVAVKEQNNKNAACVTRVFSDASLNLRAKTNDLPPNSVASAGGMSHDGISLREWLKLGRRKVNKAESLHIFKQIVELVDWAHSQQVALDVRPSCFVVLPSNQIKYIGSLALRDSSENGKDQDTPYLENQVSRKRYLEQGVHYNNSLSSKNQKLSEDMKFSRQHPLLPVGYGFKRETDKEVDISFGTQDSGFHTSEQKKTNLKHRTQNRCGSPSVSNTARQQLTSPSVQLEEKWYASPEELNDGRHTFSSNVYSLGVFLFELLCFFESSEVHTAAMSNLRHRILPPNFLSENPKEAGFCLWLLHPELSSRPTTREVLHSELIFKSQELSSEDQLSSSFAEDDVELDLLLHFLATLKEQKEKHASKLVEEIGCLEADFKEVEKRHLLRTAEILPGTHKNSKARESFVIKESIGSEMLSRLTSSNMNEARLMQNINQLENAYFSMRSQIELSETDHTARTDRDLLKKVQNENEEWLPSQKATDRLGSFFDGLCKYARYSKFELRATLRNSDLLNSANVICSLSFDRDEDYFAAAGVSKKIKIFEFNALLNDSVDIHYPAVEMPSKSKLSCVCWNNYIKNYLASTDYDGVVQLWDVNTAQGFSQYREHGKRAWSVDFSKVDPTKFASGSDDASVKLWSINEQKCISTIKSIANVCCVQFSAHSTHLLAFGSADYKTYCYDLRFTRIPWCTLAGHGKAVSYVKFLDPETLISASTDNTLKLWDLNKTSADGVSTSACSLTLSGHTNEKNFVGLSVSDGYIACGSETNEVYAYYRSLPMPITSHKFGSIDPITGQETGDDVGQFVASVCWRGKSNMVVAANSIGSIKLLEMV</sequence>
<reference evidence="12 13" key="1">
    <citation type="journal article" date="2017" name="Mol. Plant">
        <title>The Genome of Medicinal Plant Macleaya cordata Provides New Insights into Benzylisoquinoline Alkaloids Metabolism.</title>
        <authorList>
            <person name="Liu X."/>
            <person name="Liu Y."/>
            <person name="Huang P."/>
            <person name="Ma Y."/>
            <person name="Qing Z."/>
            <person name="Tang Q."/>
            <person name="Cao H."/>
            <person name="Cheng P."/>
            <person name="Zheng Y."/>
            <person name="Yuan Z."/>
            <person name="Zhou Y."/>
            <person name="Liu J."/>
            <person name="Tang Z."/>
            <person name="Zhuo Y."/>
            <person name="Zhang Y."/>
            <person name="Yu L."/>
            <person name="Huang J."/>
            <person name="Yang P."/>
            <person name="Peng Q."/>
            <person name="Zhang J."/>
            <person name="Jiang W."/>
            <person name="Zhang Z."/>
            <person name="Lin K."/>
            <person name="Ro D.K."/>
            <person name="Chen X."/>
            <person name="Xiong X."/>
            <person name="Shang Y."/>
            <person name="Huang S."/>
            <person name="Zeng J."/>
        </authorList>
    </citation>
    <scope>NUCLEOTIDE SEQUENCE [LARGE SCALE GENOMIC DNA]</scope>
    <source>
        <strain evidence="13">cv. BLH2017</strain>
        <tissue evidence="12">Root</tissue>
    </source>
</reference>
<dbReference type="SUPFAM" id="SSF56112">
    <property type="entry name" value="Protein kinase-like (PK-like)"/>
    <property type="match status" value="1"/>
</dbReference>
<evidence type="ECO:0000256" key="8">
    <source>
        <dbReference type="ARBA" id="ARBA00084091"/>
    </source>
</evidence>
<accession>A0A200Q7G7</accession>
<dbReference type="SMART" id="SM00320">
    <property type="entry name" value="WD40"/>
    <property type="match status" value="6"/>
</dbReference>
<keyword evidence="3" id="KW-0808">Transferase</keyword>
<dbReference type="OMA" id="MAGTHGF"/>
<dbReference type="InParanoid" id="A0A200Q7G7"/>
<feature type="domain" description="Protein kinase" evidence="11">
    <location>
        <begin position="192"/>
        <end position="549"/>
    </location>
</feature>
<feature type="compositionally biased region" description="Basic and acidic residues" evidence="10">
    <location>
        <begin position="1"/>
        <end position="26"/>
    </location>
</feature>
<dbReference type="InterPro" id="IPR036322">
    <property type="entry name" value="WD40_repeat_dom_sf"/>
</dbReference>
<dbReference type="GO" id="GO:0042802">
    <property type="term" value="F:identical protein binding"/>
    <property type="evidence" value="ECO:0007669"/>
    <property type="project" value="UniProtKB-ARBA"/>
</dbReference>
<dbReference type="InterPro" id="IPR044630">
    <property type="entry name" value="SPA1/2/3/4"/>
</dbReference>
<dbReference type="Pfam" id="PF00400">
    <property type="entry name" value="WD40"/>
    <property type="match status" value="2"/>
</dbReference>
<feature type="repeat" description="WD" evidence="9">
    <location>
        <begin position="915"/>
        <end position="955"/>
    </location>
</feature>
<dbReference type="FunFam" id="2.130.10.10:FF:000090">
    <property type="entry name" value="E3 ubiquitin-protein ligase RFWD2 isoform X1"/>
    <property type="match status" value="1"/>
</dbReference>
<dbReference type="GO" id="GO:0009640">
    <property type="term" value="P:photomorphogenesis"/>
    <property type="evidence" value="ECO:0007669"/>
    <property type="project" value="InterPro"/>
</dbReference>
<dbReference type="PROSITE" id="PS00678">
    <property type="entry name" value="WD_REPEATS_1"/>
    <property type="match status" value="1"/>
</dbReference>
<keyword evidence="4" id="KW-0677">Repeat</keyword>
<keyword evidence="6" id="KW-0175">Coiled coil</keyword>
<dbReference type="OrthoDB" id="273771at2759"/>
<gene>
    <name evidence="12" type="ORF">BVC80_8981g25</name>
</gene>
<dbReference type="GO" id="GO:0005524">
    <property type="term" value="F:ATP binding"/>
    <property type="evidence" value="ECO:0007669"/>
    <property type="project" value="InterPro"/>
</dbReference>
<dbReference type="SUPFAM" id="SSF50978">
    <property type="entry name" value="WD40 repeat-like"/>
    <property type="match status" value="1"/>
</dbReference>
<dbReference type="InterPro" id="IPR001680">
    <property type="entry name" value="WD40_rpt"/>
</dbReference>
<dbReference type="InterPro" id="IPR000719">
    <property type="entry name" value="Prot_kinase_dom"/>
</dbReference>
<dbReference type="InterPro" id="IPR011009">
    <property type="entry name" value="Kinase-like_dom_sf"/>
</dbReference>
<evidence type="ECO:0000256" key="10">
    <source>
        <dbReference type="SAM" id="MobiDB-lite"/>
    </source>
</evidence>
<comment type="caution">
    <text evidence="12">The sequence shown here is derived from an EMBL/GenBank/DDBJ whole genome shotgun (WGS) entry which is preliminary data.</text>
</comment>
<feature type="region of interest" description="Disordered" evidence="10">
    <location>
        <begin position="412"/>
        <end position="450"/>
    </location>
</feature>
<dbReference type="PANTHER" id="PTHR44218:SF6">
    <property type="entry name" value="PROTEIN SUPPRESSOR OF PHYA-105 1"/>
    <property type="match status" value="1"/>
</dbReference>
<dbReference type="Proteomes" id="UP000195402">
    <property type="component" value="Unassembled WGS sequence"/>
</dbReference>
<evidence type="ECO:0000256" key="6">
    <source>
        <dbReference type="ARBA" id="ARBA00023054"/>
    </source>
</evidence>
<organism evidence="12 13">
    <name type="scientific">Macleaya cordata</name>
    <name type="common">Five-seeded plume-poppy</name>
    <name type="synonym">Bocconia cordata</name>
    <dbReference type="NCBI Taxonomy" id="56857"/>
    <lineage>
        <taxon>Eukaryota</taxon>
        <taxon>Viridiplantae</taxon>
        <taxon>Streptophyta</taxon>
        <taxon>Embryophyta</taxon>
        <taxon>Tracheophyta</taxon>
        <taxon>Spermatophyta</taxon>
        <taxon>Magnoliopsida</taxon>
        <taxon>Ranunculales</taxon>
        <taxon>Papaveraceae</taxon>
        <taxon>Papaveroideae</taxon>
        <taxon>Macleaya</taxon>
    </lineage>
</organism>
<keyword evidence="13" id="KW-1185">Reference proteome</keyword>
<feature type="region of interest" description="Disordered" evidence="10">
    <location>
        <begin position="1"/>
        <end position="38"/>
    </location>
</feature>
<dbReference type="InterPro" id="IPR020472">
    <property type="entry name" value="WD40_PAC1"/>
</dbReference>
<dbReference type="PANTHER" id="PTHR44218">
    <property type="entry name" value="PROTEIN SPA1-RELATED 2"/>
    <property type="match status" value="1"/>
</dbReference>
<name>A0A200Q7G7_MACCD</name>
<comment type="subcellular location">
    <subcellularLocation>
        <location evidence="1">Nucleus</location>
    </subcellularLocation>
</comment>
<keyword evidence="7" id="KW-0539">Nucleus</keyword>
<protein>
    <submittedName>
        <fullName evidence="12">Protein kinase domain</fullName>
    </submittedName>
</protein>
<evidence type="ECO:0000256" key="1">
    <source>
        <dbReference type="ARBA" id="ARBA00004123"/>
    </source>
</evidence>
<dbReference type="EMBL" id="MVGT01002848">
    <property type="protein sequence ID" value="OVA06388.1"/>
    <property type="molecule type" value="Genomic_DNA"/>
</dbReference>
<evidence type="ECO:0000259" key="11">
    <source>
        <dbReference type="SMART" id="SM00220"/>
    </source>
</evidence>
<dbReference type="GO" id="GO:0009585">
    <property type="term" value="P:red, far-red light phototransduction"/>
    <property type="evidence" value="ECO:0007669"/>
    <property type="project" value="UniProtKB-KW"/>
</dbReference>
<feature type="repeat" description="WD" evidence="9">
    <location>
        <begin position="829"/>
        <end position="871"/>
    </location>
</feature>
<evidence type="ECO:0000313" key="13">
    <source>
        <dbReference type="Proteomes" id="UP000195402"/>
    </source>
</evidence>
<dbReference type="FunCoup" id="A0A200Q7G7">
    <property type="interactions" value="1342"/>
</dbReference>
<evidence type="ECO:0000256" key="2">
    <source>
        <dbReference type="ARBA" id="ARBA00022574"/>
    </source>
</evidence>
<keyword evidence="2 9" id="KW-0853">WD repeat</keyword>
<evidence type="ECO:0000256" key="9">
    <source>
        <dbReference type="PROSITE-ProRule" id="PRU00221"/>
    </source>
</evidence>
<dbReference type="AlphaFoldDB" id="A0A200Q7G7"/>
<dbReference type="PROSITE" id="PS50294">
    <property type="entry name" value="WD_REPEATS_REGION"/>
    <property type="match status" value="1"/>
</dbReference>
<evidence type="ECO:0000313" key="12">
    <source>
        <dbReference type="EMBL" id="OVA06388.1"/>
    </source>
</evidence>
<dbReference type="InterPro" id="IPR019775">
    <property type="entry name" value="WD40_repeat_CS"/>
</dbReference>
<evidence type="ECO:0000256" key="5">
    <source>
        <dbReference type="ARBA" id="ARBA00022786"/>
    </source>
</evidence>
<dbReference type="GO" id="GO:0004672">
    <property type="term" value="F:protein kinase activity"/>
    <property type="evidence" value="ECO:0007669"/>
    <property type="project" value="InterPro"/>
</dbReference>
<evidence type="ECO:0000256" key="4">
    <source>
        <dbReference type="ARBA" id="ARBA00022737"/>
    </source>
</evidence>
<keyword evidence="5" id="KW-0833">Ubl conjugation pathway</keyword>
<dbReference type="InterPro" id="IPR015943">
    <property type="entry name" value="WD40/YVTN_repeat-like_dom_sf"/>
</dbReference>
<feature type="compositionally biased region" description="Polar residues" evidence="10">
    <location>
        <begin position="412"/>
        <end position="421"/>
    </location>
</feature>
<keyword evidence="8" id="KW-0607">Phytochrome signaling pathway</keyword>